<accession>G5H8J7</accession>
<dbReference type="SUPFAM" id="SSF46785">
    <property type="entry name" value="Winged helix' DNA-binding domain"/>
    <property type="match status" value="1"/>
</dbReference>
<dbReference type="PATRIC" id="fig|742725.3.peg.1334"/>
<dbReference type="PANTHER" id="PTHR44846:SF1">
    <property type="entry name" value="MANNOSYL-D-GLYCERATE TRANSPORT_METABOLISM SYSTEM REPRESSOR MNGR-RELATED"/>
    <property type="match status" value="1"/>
</dbReference>
<proteinExistence type="predicted"/>
<dbReference type="PRINTS" id="PR00035">
    <property type="entry name" value="HTHGNTR"/>
</dbReference>
<name>G5H8J7_9BACT</name>
<evidence type="ECO:0000256" key="1">
    <source>
        <dbReference type="ARBA" id="ARBA00023015"/>
    </source>
</evidence>
<evidence type="ECO:0000256" key="2">
    <source>
        <dbReference type="ARBA" id="ARBA00023125"/>
    </source>
</evidence>
<dbReference type="OrthoDB" id="9815017at2"/>
<keyword evidence="1" id="KW-0805">Transcription regulation</keyword>
<dbReference type="SUPFAM" id="SSF64288">
    <property type="entry name" value="Chorismate lyase-like"/>
    <property type="match status" value="1"/>
</dbReference>
<dbReference type="InterPro" id="IPR000524">
    <property type="entry name" value="Tscrpt_reg_HTH_GntR"/>
</dbReference>
<dbReference type="GeneID" id="92815714"/>
<dbReference type="InterPro" id="IPR011663">
    <property type="entry name" value="UTRA"/>
</dbReference>
<dbReference type="GO" id="GO:0003677">
    <property type="term" value="F:DNA binding"/>
    <property type="evidence" value="ECO:0007669"/>
    <property type="project" value="UniProtKB-KW"/>
</dbReference>
<dbReference type="EMBL" id="ADLD01000011">
    <property type="protein sequence ID" value="EHB92392.1"/>
    <property type="molecule type" value="Genomic_DNA"/>
</dbReference>
<dbReference type="Proteomes" id="UP000006008">
    <property type="component" value="Unassembled WGS sequence"/>
</dbReference>
<keyword evidence="3" id="KW-0804">Transcription</keyword>
<evidence type="ECO:0000256" key="3">
    <source>
        <dbReference type="ARBA" id="ARBA00023163"/>
    </source>
</evidence>
<dbReference type="Pfam" id="PF07702">
    <property type="entry name" value="UTRA"/>
    <property type="match status" value="1"/>
</dbReference>
<comment type="caution">
    <text evidence="5">The sequence shown here is derived from an EMBL/GenBank/DDBJ whole genome shotgun (WGS) entry which is preliminary data.</text>
</comment>
<organism evidence="5 6">
    <name type="scientific">Alistipes indistinctus YIT 12060</name>
    <dbReference type="NCBI Taxonomy" id="742725"/>
    <lineage>
        <taxon>Bacteria</taxon>
        <taxon>Pseudomonadati</taxon>
        <taxon>Bacteroidota</taxon>
        <taxon>Bacteroidia</taxon>
        <taxon>Bacteroidales</taxon>
        <taxon>Rikenellaceae</taxon>
        <taxon>Alistipes</taxon>
    </lineage>
</organism>
<dbReference type="InterPro" id="IPR036390">
    <property type="entry name" value="WH_DNA-bd_sf"/>
</dbReference>
<dbReference type="GO" id="GO:0003700">
    <property type="term" value="F:DNA-binding transcription factor activity"/>
    <property type="evidence" value="ECO:0007669"/>
    <property type="project" value="InterPro"/>
</dbReference>
<gene>
    <name evidence="5" type="ORF">HMPREF9450_01257</name>
</gene>
<evidence type="ECO:0000313" key="6">
    <source>
        <dbReference type="Proteomes" id="UP000006008"/>
    </source>
</evidence>
<dbReference type="HOGENOM" id="CLU_063236_5_0_10"/>
<dbReference type="AlphaFoldDB" id="G5H8J7"/>
<protein>
    <recommendedName>
        <fullName evidence="4">HTH gntR-type domain-containing protein</fullName>
    </recommendedName>
</protein>
<keyword evidence="6" id="KW-1185">Reference proteome</keyword>
<dbReference type="InterPro" id="IPR028978">
    <property type="entry name" value="Chorismate_lyase_/UTRA_dom_sf"/>
</dbReference>
<feature type="domain" description="HTH gntR-type" evidence="4">
    <location>
        <begin position="4"/>
        <end position="72"/>
    </location>
</feature>
<sequence length="235" mass="26782">MVELPRYKQVYETLRRHIAEGVYSAGDLLPSEHELSIVHRVARPTVRRALDQLVADGFILKHQGKGSIVKGVPKGIGILSLTGTTSAVGREDFLTHIILRPEVRSWTEAFSFPVTPYEQEVGCIYFERLRLLNGEPVFLDITMLPNINLPRFTSYNLENTSLFDFLRTKYQIVVTGGTQQLYAIRADKRLQEHLRVKPGHPILQLDRKIETSRPGFHIYSQVFCATRGYGLRGTF</sequence>
<dbReference type="eggNOG" id="COG2188">
    <property type="taxonomic scope" value="Bacteria"/>
</dbReference>
<dbReference type="InterPro" id="IPR036388">
    <property type="entry name" value="WH-like_DNA-bd_sf"/>
</dbReference>
<dbReference type="SMART" id="SM00345">
    <property type="entry name" value="HTH_GNTR"/>
    <property type="match status" value="1"/>
</dbReference>
<dbReference type="Pfam" id="PF00392">
    <property type="entry name" value="GntR"/>
    <property type="match status" value="1"/>
</dbReference>
<evidence type="ECO:0000313" key="5">
    <source>
        <dbReference type="EMBL" id="EHB92392.1"/>
    </source>
</evidence>
<keyword evidence="2" id="KW-0238">DNA-binding</keyword>
<evidence type="ECO:0000259" key="4">
    <source>
        <dbReference type="PROSITE" id="PS50949"/>
    </source>
</evidence>
<dbReference type="SMART" id="SM00866">
    <property type="entry name" value="UTRA"/>
    <property type="match status" value="1"/>
</dbReference>
<dbReference type="PROSITE" id="PS50949">
    <property type="entry name" value="HTH_GNTR"/>
    <property type="match status" value="1"/>
</dbReference>
<reference evidence="5 6" key="1">
    <citation type="submission" date="2011-08" db="EMBL/GenBank/DDBJ databases">
        <title>The Genome Sequence of Alistipes indistinctus YIT 12060.</title>
        <authorList>
            <consortium name="The Broad Institute Genome Sequencing Platform"/>
            <person name="Earl A."/>
            <person name="Ward D."/>
            <person name="Feldgarden M."/>
            <person name="Gevers D."/>
            <person name="Morotomi M."/>
            <person name="Young S.K."/>
            <person name="Zeng Q."/>
            <person name="Gargeya S."/>
            <person name="Fitzgerald M."/>
            <person name="Haas B."/>
            <person name="Abouelleil A."/>
            <person name="Alvarado L."/>
            <person name="Arachchi H.M."/>
            <person name="Berlin A."/>
            <person name="Brown A."/>
            <person name="Chapman S.B."/>
            <person name="Chen Z."/>
            <person name="Dunbar C."/>
            <person name="Freedman E."/>
            <person name="Gearin G."/>
            <person name="Gellesch M."/>
            <person name="Goldberg J."/>
            <person name="Griggs A."/>
            <person name="Gujja S."/>
            <person name="Heiman D."/>
            <person name="Howarth C."/>
            <person name="Larson L."/>
            <person name="Lui A."/>
            <person name="MacDonald P.J.P."/>
            <person name="Montmayeur A."/>
            <person name="Murphy C."/>
            <person name="Neiman D."/>
            <person name="Pearson M."/>
            <person name="Priest M."/>
            <person name="Roberts A."/>
            <person name="Saif S."/>
            <person name="Shea T."/>
            <person name="Shenoy N."/>
            <person name="Sisk P."/>
            <person name="Stolte C."/>
            <person name="Sykes S."/>
            <person name="Wortman J."/>
            <person name="Nusbaum C."/>
            <person name="Birren B."/>
        </authorList>
    </citation>
    <scope>NUCLEOTIDE SEQUENCE [LARGE SCALE GENOMIC DNA]</scope>
    <source>
        <strain evidence="5 6">YIT 12060</strain>
    </source>
</reference>
<dbReference type="PANTHER" id="PTHR44846">
    <property type="entry name" value="MANNOSYL-D-GLYCERATE TRANSPORT/METABOLISM SYSTEM REPRESSOR MNGR-RELATED"/>
    <property type="match status" value="1"/>
</dbReference>
<dbReference type="InterPro" id="IPR050679">
    <property type="entry name" value="Bact_HTH_transcr_reg"/>
</dbReference>
<dbReference type="CDD" id="cd07377">
    <property type="entry name" value="WHTH_GntR"/>
    <property type="match status" value="1"/>
</dbReference>
<dbReference type="RefSeq" id="WP_009134063.1">
    <property type="nucleotide sequence ID" value="NZ_CP102250.1"/>
</dbReference>
<dbReference type="Gene3D" id="3.40.1410.10">
    <property type="entry name" value="Chorismate lyase-like"/>
    <property type="match status" value="1"/>
</dbReference>
<dbReference type="STRING" id="742725.HMPREF9450_01257"/>
<dbReference type="Gene3D" id="1.10.10.10">
    <property type="entry name" value="Winged helix-like DNA-binding domain superfamily/Winged helix DNA-binding domain"/>
    <property type="match status" value="1"/>
</dbReference>
<dbReference type="GO" id="GO:0045892">
    <property type="term" value="P:negative regulation of DNA-templated transcription"/>
    <property type="evidence" value="ECO:0007669"/>
    <property type="project" value="TreeGrafter"/>
</dbReference>